<feature type="domain" description="PUA" evidence="9">
    <location>
        <begin position="2"/>
        <end position="86"/>
    </location>
</feature>
<dbReference type="InterPro" id="IPR015947">
    <property type="entry name" value="PUA-like_sf"/>
</dbReference>
<reference evidence="11" key="1">
    <citation type="submission" date="2023-12" db="EMBL/GenBank/DDBJ databases">
        <title>Novel isolates from deep terrestrial aquifers shed light on the physiology and ecology of the class Limnochordia.</title>
        <authorList>
            <person name="Karnachuk O.V."/>
            <person name="Lukina A.P."/>
            <person name="Avakyan M.R."/>
            <person name="Kadnikov V."/>
            <person name="Begmatov S."/>
            <person name="Beletsky A.V."/>
            <person name="Mardanov A.V."/>
            <person name="Ravin N.V."/>
        </authorList>
    </citation>
    <scope>NUCLEOTIDE SEQUENCE [LARGE SCALE GENOMIC DNA]</scope>
    <source>
        <strain evidence="11">LN</strain>
    </source>
</reference>
<dbReference type="RefSeq" id="WP_324668365.1">
    <property type="nucleotide sequence ID" value="NZ_CP141614.1"/>
</dbReference>
<dbReference type="GO" id="GO:0032259">
    <property type="term" value="P:methylation"/>
    <property type="evidence" value="ECO:0007669"/>
    <property type="project" value="UniProtKB-KW"/>
</dbReference>
<evidence type="ECO:0000256" key="7">
    <source>
        <dbReference type="ARBA" id="ARBA00022884"/>
    </source>
</evidence>
<evidence type="ECO:0000259" key="9">
    <source>
        <dbReference type="SMART" id="SM00359"/>
    </source>
</evidence>
<gene>
    <name evidence="10" type="ORF">VLY81_11685</name>
</gene>
<evidence type="ECO:0000256" key="2">
    <source>
        <dbReference type="ARBA" id="ARBA00022490"/>
    </source>
</evidence>
<dbReference type="GO" id="GO:0008168">
    <property type="term" value="F:methyltransferase activity"/>
    <property type="evidence" value="ECO:0007669"/>
    <property type="project" value="UniProtKB-KW"/>
</dbReference>
<evidence type="ECO:0000256" key="8">
    <source>
        <dbReference type="ARBA" id="ARBA00038091"/>
    </source>
</evidence>
<dbReference type="Gene3D" id="2.30.130.10">
    <property type="entry name" value="PUA domain"/>
    <property type="match status" value="1"/>
</dbReference>
<dbReference type="Gene3D" id="3.40.50.150">
    <property type="entry name" value="Vaccinia Virus protein VP39"/>
    <property type="match status" value="1"/>
</dbReference>
<keyword evidence="11" id="KW-1185">Reference proteome</keyword>
<dbReference type="PROSITE" id="PS50890">
    <property type="entry name" value="PUA"/>
    <property type="match status" value="1"/>
</dbReference>
<name>A0ABZ1BNM5_9FIRM</name>
<dbReference type="InterPro" id="IPR041532">
    <property type="entry name" value="RlmI-like_PUA"/>
</dbReference>
<dbReference type="PANTHER" id="PTHR42873">
    <property type="entry name" value="RIBOSOMAL RNA LARGE SUBUNIT METHYLTRANSFERASE"/>
    <property type="match status" value="1"/>
</dbReference>
<keyword evidence="7" id="KW-0694">RNA-binding</keyword>
<dbReference type="Pfam" id="PF10672">
    <property type="entry name" value="Methyltrans_SAM"/>
    <property type="match status" value="1"/>
</dbReference>
<sequence>MAEVVLAPGREGRTLSGHVWVYDNQIQDVEGDVAPGDIVDVVTASGRHVGRGYYNPYSRIRVRLLTFEDEDVDRAFFAQRLDEALALRRRFYPTAQGVRLVFSEGDRLPGLIVDRFGDVVVVQLLTMGMDVRRKMWTELLIERLEPRAIVERSDVPSRRLEGLQLQRGVLFGSLPGPVLFEENGLVFEADVLEGQKTGFFLDQRENRQMLRPLAAGARVLEAFCYTGSFALFARAFGAERVMAIEQSHAALQQARRNEAANRLSGIEWVEANAFDELRRLDQQHERFDLIILDPPAFARTRRSVEAALRGYKEINLRAWRMLQPGGFLVTCSCSQHVAPDQFFGVVAEAADDARRVWRLIDSRTQAYDHPILPAVPETLYLKCLVAQAL</sequence>
<dbReference type="EMBL" id="CP141614">
    <property type="protein sequence ID" value="WRP14075.1"/>
    <property type="molecule type" value="Genomic_DNA"/>
</dbReference>
<dbReference type="Pfam" id="PF17785">
    <property type="entry name" value="PUA_3"/>
    <property type="match status" value="1"/>
</dbReference>
<dbReference type="EC" id="2.1.1.-" evidence="10"/>
<evidence type="ECO:0000256" key="6">
    <source>
        <dbReference type="ARBA" id="ARBA00022691"/>
    </source>
</evidence>
<dbReference type="PANTHER" id="PTHR42873:SF1">
    <property type="entry name" value="S-ADENOSYLMETHIONINE-DEPENDENT METHYLTRANSFERASE DOMAIN-CONTAINING PROTEIN"/>
    <property type="match status" value="1"/>
</dbReference>
<evidence type="ECO:0000256" key="4">
    <source>
        <dbReference type="ARBA" id="ARBA00022603"/>
    </source>
</evidence>
<dbReference type="CDD" id="cd21153">
    <property type="entry name" value="PUA_RlmI"/>
    <property type="match status" value="1"/>
</dbReference>
<keyword evidence="2" id="KW-0963">Cytoplasm</keyword>
<dbReference type="InterPro" id="IPR002478">
    <property type="entry name" value="PUA"/>
</dbReference>
<evidence type="ECO:0000313" key="10">
    <source>
        <dbReference type="EMBL" id="WRP14075.1"/>
    </source>
</evidence>
<dbReference type="InterPro" id="IPR036974">
    <property type="entry name" value="PUA_sf"/>
</dbReference>
<evidence type="ECO:0000256" key="1">
    <source>
        <dbReference type="ARBA" id="ARBA00004496"/>
    </source>
</evidence>
<dbReference type="Proteomes" id="UP001333102">
    <property type="component" value="Chromosome"/>
</dbReference>
<organism evidence="10 11">
    <name type="scientific">Geochorda subterranea</name>
    <dbReference type="NCBI Taxonomy" id="3109564"/>
    <lineage>
        <taxon>Bacteria</taxon>
        <taxon>Bacillati</taxon>
        <taxon>Bacillota</taxon>
        <taxon>Limnochordia</taxon>
        <taxon>Limnochordales</taxon>
        <taxon>Geochordaceae</taxon>
        <taxon>Geochorda</taxon>
    </lineage>
</organism>
<dbReference type="InterPro" id="IPR019614">
    <property type="entry name" value="SAM-dep_methyl-trfase"/>
</dbReference>
<dbReference type="SUPFAM" id="SSF53335">
    <property type="entry name" value="S-adenosyl-L-methionine-dependent methyltransferases"/>
    <property type="match status" value="1"/>
</dbReference>
<dbReference type="CDD" id="cd11572">
    <property type="entry name" value="RlmI_M_like"/>
    <property type="match status" value="1"/>
</dbReference>
<comment type="subcellular location">
    <subcellularLocation>
        <location evidence="1">Cytoplasm</location>
    </subcellularLocation>
</comment>
<keyword evidence="6" id="KW-0949">S-adenosyl-L-methionine</keyword>
<keyword evidence="5 10" id="KW-0808">Transferase</keyword>
<evidence type="ECO:0000256" key="3">
    <source>
        <dbReference type="ARBA" id="ARBA00022552"/>
    </source>
</evidence>
<accession>A0ABZ1BNM5</accession>
<evidence type="ECO:0000313" key="11">
    <source>
        <dbReference type="Proteomes" id="UP001333102"/>
    </source>
</evidence>
<keyword evidence="3" id="KW-0698">rRNA processing</keyword>
<evidence type="ECO:0000256" key="5">
    <source>
        <dbReference type="ARBA" id="ARBA00022679"/>
    </source>
</evidence>
<comment type="similarity">
    <text evidence="8">Belongs to the methyltransferase superfamily. RlmI family.</text>
</comment>
<dbReference type="Gene3D" id="3.30.750.80">
    <property type="entry name" value="RNA methyltransferase domain (HRMD) like"/>
    <property type="match status" value="1"/>
</dbReference>
<protein>
    <submittedName>
        <fullName evidence="10">Class I SAM-dependent rRNA methyltransferase</fullName>
        <ecNumber evidence="10">2.1.1.-</ecNumber>
    </submittedName>
</protein>
<dbReference type="SUPFAM" id="SSF88697">
    <property type="entry name" value="PUA domain-like"/>
    <property type="match status" value="1"/>
</dbReference>
<keyword evidence="4 10" id="KW-0489">Methyltransferase</keyword>
<dbReference type="CDD" id="cd02440">
    <property type="entry name" value="AdoMet_MTases"/>
    <property type="match status" value="1"/>
</dbReference>
<dbReference type="InterPro" id="IPR029063">
    <property type="entry name" value="SAM-dependent_MTases_sf"/>
</dbReference>
<dbReference type="SMART" id="SM00359">
    <property type="entry name" value="PUA"/>
    <property type="match status" value="1"/>
</dbReference>
<proteinExistence type="inferred from homology"/>